<organism evidence="1">
    <name type="scientific">viral metagenome</name>
    <dbReference type="NCBI Taxonomy" id="1070528"/>
    <lineage>
        <taxon>unclassified sequences</taxon>
        <taxon>metagenomes</taxon>
        <taxon>organismal metagenomes</taxon>
    </lineage>
</organism>
<dbReference type="EMBL" id="MT141641">
    <property type="protein sequence ID" value="QJA68700.1"/>
    <property type="molecule type" value="Genomic_DNA"/>
</dbReference>
<protein>
    <submittedName>
        <fullName evidence="1">Uncharacterized protein</fullName>
    </submittedName>
</protein>
<name>A0A6M3JFX7_9ZZZZ</name>
<accession>A0A6M3JFX7</accession>
<evidence type="ECO:0000313" key="1">
    <source>
        <dbReference type="EMBL" id="QJA68700.1"/>
    </source>
</evidence>
<dbReference type="AlphaFoldDB" id="A0A6M3JFX7"/>
<gene>
    <name evidence="1" type="ORF">MM415A05889_0003</name>
</gene>
<reference evidence="1" key="1">
    <citation type="submission" date="2020-03" db="EMBL/GenBank/DDBJ databases">
        <title>The deep terrestrial virosphere.</title>
        <authorList>
            <person name="Holmfeldt K."/>
            <person name="Nilsson E."/>
            <person name="Simone D."/>
            <person name="Lopez-Fernandez M."/>
            <person name="Wu X."/>
            <person name="de Brujin I."/>
            <person name="Lundin D."/>
            <person name="Andersson A."/>
            <person name="Bertilsson S."/>
            <person name="Dopson M."/>
        </authorList>
    </citation>
    <scope>NUCLEOTIDE SEQUENCE</scope>
    <source>
        <strain evidence="1">MM415A05889</strain>
    </source>
</reference>
<proteinExistence type="predicted"/>
<sequence length="101" mass="11152">MGTVYRYKKIDATPVSGFWSANTLKVLGDLCQQIYVKATTSTTVFDVSIIDPDSITVRKFTNIVGVMNDITPFPMSGINTIEIDNATVDEPFTVLVCVLER</sequence>